<evidence type="ECO:0000313" key="1">
    <source>
        <dbReference type="EMBL" id="CBI09414.1"/>
    </source>
</evidence>
<name>E6QQ93_9ZZZZ</name>
<protein>
    <submittedName>
        <fullName evidence="1">Uncharacterized protein</fullName>
    </submittedName>
</protein>
<accession>E6QQ93</accession>
<organism evidence="1">
    <name type="scientific">mine drainage metagenome</name>
    <dbReference type="NCBI Taxonomy" id="410659"/>
    <lineage>
        <taxon>unclassified sequences</taxon>
        <taxon>metagenomes</taxon>
        <taxon>ecological metagenomes</taxon>
    </lineage>
</organism>
<comment type="caution">
    <text evidence="1">The sequence shown here is derived from an EMBL/GenBank/DDBJ whole genome shotgun (WGS) entry which is preliminary data.</text>
</comment>
<reference evidence="1" key="1">
    <citation type="submission" date="2009-10" db="EMBL/GenBank/DDBJ databases">
        <title>Diversity of trophic interactions inside an arsenic-rich microbial ecosystem.</title>
        <authorList>
            <person name="Bertin P.N."/>
            <person name="Heinrich-Salmeron A."/>
            <person name="Pelletier E."/>
            <person name="Goulhen-Chollet F."/>
            <person name="Arsene-Ploetze F."/>
            <person name="Gallien S."/>
            <person name="Calteau A."/>
            <person name="Vallenet D."/>
            <person name="Casiot C."/>
            <person name="Chane-Woon-Ming B."/>
            <person name="Giloteaux L."/>
            <person name="Barakat M."/>
            <person name="Bonnefoy V."/>
            <person name="Bruneel O."/>
            <person name="Chandler M."/>
            <person name="Cleiss J."/>
            <person name="Duran R."/>
            <person name="Elbaz-Poulichet F."/>
            <person name="Fonknechten N."/>
            <person name="Lauga B."/>
            <person name="Mornico D."/>
            <person name="Ortet P."/>
            <person name="Schaeffer C."/>
            <person name="Siguier P."/>
            <person name="Alexander Thil Smith A."/>
            <person name="Van Dorsselaer A."/>
            <person name="Weissenbach J."/>
            <person name="Medigue C."/>
            <person name="Le Paslier D."/>
        </authorList>
    </citation>
    <scope>NUCLEOTIDE SEQUENCE</scope>
</reference>
<gene>
    <name evidence="1" type="ORF">CARN7_0142</name>
</gene>
<dbReference type="EMBL" id="CABR01000031">
    <property type="protein sequence ID" value="CBI09414.1"/>
    <property type="molecule type" value="Genomic_DNA"/>
</dbReference>
<sequence>MEVKGMVGFRENGFVNTWDGVHGSKKLRVFRSLATSKSCHMALQFQSRNRILGLSQQVRRQKPKCQRQLRRLENGAGRDSALVAASRALPDRTIFPLTGATLGAAATRTNEALGSACHHQRRMALRLRPVDSGIPLSASLVETALYLSP</sequence>
<dbReference type="AlphaFoldDB" id="E6QQ93"/>
<proteinExistence type="predicted"/>